<dbReference type="RefSeq" id="WP_175197315.1">
    <property type="nucleotide sequence ID" value="NZ_CADIKL010000035.1"/>
</dbReference>
<feature type="transmembrane region" description="Helical" evidence="1">
    <location>
        <begin position="54"/>
        <end position="79"/>
    </location>
</feature>
<name>A0A6J5GK55_9BURK</name>
<accession>A0A6J5GK55</accession>
<sequence>MSVAPDLRQNRSSASWISRACEWASDIGIYLLPFFYLAFFAMLFLLWHEPGSTFWLTAACGALSWAMTVGAIVFCLANAKPGRALVARHVESAPPGQPRLRPVPLQFAQMPTRSCSQSCSTASGGDARFSVACFHSRCQVANSGDAHGIGGARPQAKR</sequence>
<feature type="transmembrane region" description="Helical" evidence="1">
    <location>
        <begin position="27"/>
        <end position="48"/>
    </location>
</feature>
<evidence type="ECO:0000313" key="3">
    <source>
        <dbReference type="Proteomes" id="UP000494119"/>
    </source>
</evidence>
<reference evidence="2 3" key="1">
    <citation type="submission" date="2020-04" db="EMBL/GenBank/DDBJ databases">
        <authorList>
            <person name="De Canck E."/>
        </authorList>
    </citation>
    <scope>NUCLEOTIDE SEQUENCE [LARGE SCALE GENOMIC DNA]</scope>
    <source>
        <strain evidence="2 3">LMG 28688</strain>
    </source>
</reference>
<dbReference type="EMBL" id="CADIKL010000035">
    <property type="protein sequence ID" value="CAB3801727.1"/>
    <property type="molecule type" value="Genomic_DNA"/>
</dbReference>
<organism evidence="2 3">
    <name type="scientific">Paraburkholderia caffeinitolerans</name>
    <dbReference type="NCBI Taxonomy" id="1723730"/>
    <lineage>
        <taxon>Bacteria</taxon>
        <taxon>Pseudomonadati</taxon>
        <taxon>Pseudomonadota</taxon>
        <taxon>Betaproteobacteria</taxon>
        <taxon>Burkholderiales</taxon>
        <taxon>Burkholderiaceae</taxon>
        <taxon>Paraburkholderia</taxon>
    </lineage>
</organism>
<evidence type="ECO:0000256" key="1">
    <source>
        <dbReference type="SAM" id="Phobius"/>
    </source>
</evidence>
<keyword evidence="1" id="KW-0472">Membrane</keyword>
<evidence type="ECO:0000313" key="2">
    <source>
        <dbReference type="EMBL" id="CAB3801727.1"/>
    </source>
</evidence>
<gene>
    <name evidence="2" type="ORF">LMG28688_05425</name>
</gene>
<keyword evidence="3" id="KW-1185">Reference proteome</keyword>
<keyword evidence="1" id="KW-1133">Transmembrane helix</keyword>
<keyword evidence="1" id="KW-0812">Transmembrane</keyword>
<dbReference type="AlphaFoldDB" id="A0A6J5GK55"/>
<proteinExistence type="predicted"/>
<dbReference type="Proteomes" id="UP000494119">
    <property type="component" value="Unassembled WGS sequence"/>
</dbReference>
<protein>
    <submittedName>
        <fullName evidence="2">Uncharacterized protein</fullName>
    </submittedName>
</protein>